<reference evidence="2" key="2">
    <citation type="submission" date="2015-01" db="EMBL/GenBank/DDBJ databases">
        <title>Evolutionary Origins and Diversification of the Mycorrhizal Mutualists.</title>
        <authorList>
            <consortium name="DOE Joint Genome Institute"/>
            <consortium name="Mycorrhizal Genomics Consortium"/>
            <person name="Kohler A."/>
            <person name="Kuo A."/>
            <person name="Nagy L.G."/>
            <person name="Floudas D."/>
            <person name="Copeland A."/>
            <person name="Barry K.W."/>
            <person name="Cichocki N."/>
            <person name="Veneault-Fourrey C."/>
            <person name="LaButti K."/>
            <person name="Lindquist E.A."/>
            <person name="Lipzen A."/>
            <person name="Lundell T."/>
            <person name="Morin E."/>
            <person name="Murat C."/>
            <person name="Riley R."/>
            <person name="Ohm R."/>
            <person name="Sun H."/>
            <person name="Tunlid A."/>
            <person name="Henrissat B."/>
            <person name="Grigoriev I.V."/>
            <person name="Hibbett D.S."/>
            <person name="Martin F."/>
        </authorList>
    </citation>
    <scope>NUCLEOTIDE SEQUENCE [LARGE SCALE GENOMIC DNA]</scope>
    <source>
        <strain evidence="2">Marx 270</strain>
    </source>
</reference>
<organism evidence="1 2">
    <name type="scientific">Pisolithus tinctorius Marx 270</name>
    <dbReference type="NCBI Taxonomy" id="870435"/>
    <lineage>
        <taxon>Eukaryota</taxon>
        <taxon>Fungi</taxon>
        <taxon>Dikarya</taxon>
        <taxon>Basidiomycota</taxon>
        <taxon>Agaricomycotina</taxon>
        <taxon>Agaricomycetes</taxon>
        <taxon>Agaricomycetidae</taxon>
        <taxon>Boletales</taxon>
        <taxon>Sclerodermatineae</taxon>
        <taxon>Pisolithaceae</taxon>
        <taxon>Pisolithus</taxon>
    </lineage>
</organism>
<feature type="non-terminal residue" evidence="1">
    <location>
        <position position="1"/>
    </location>
</feature>
<gene>
    <name evidence="1" type="ORF">M404DRAFT_162363</name>
</gene>
<protein>
    <submittedName>
        <fullName evidence="1">Uncharacterized protein</fullName>
    </submittedName>
</protein>
<keyword evidence="2" id="KW-1185">Reference proteome</keyword>
<dbReference type="Proteomes" id="UP000054217">
    <property type="component" value="Unassembled WGS sequence"/>
</dbReference>
<name>A0A0C3N6S2_PISTI</name>
<evidence type="ECO:0000313" key="2">
    <source>
        <dbReference type="Proteomes" id="UP000054217"/>
    </source>
</evidence>
<dbReference type="EMBL" id="KN832041">
    <property type="protein sequence ID" value="KIN96754.1"/>
    <property type="molecule type" value="Genomic_DNA"/>
</dbReference>
<dbReference type="InParanoid" id="A0A0C3N6S2"/>
<sequence>PAKKLRKALDAALSPATSAQLAQSTTQSNLTLSDWMIVFAYVDAHPALPQKQVVEHFWTLKSGVLVFTQATLSCKLHGQQTLKACINHNPNALSSKHPCIVTRPDVE</sequence>
<dbReference type="HOGENOM" id="CLU_018294_8_2_1"/>
<accession>A0A0C3N6S2</accession>
<evidence type="ECO:0000313" key="1">
    <source>
        <dbReference type="EMBL" id="KIN96754.1"/>
    </source>
</evidence>
<reference evidence="1 2" key="1">
    <citation type="submission" date="2014-04" db="EMBL/GenBank/DDBJ databases">
        <authorList>
            <consortium name="DOE Joint Genome Institute"/>
            <person name="Kuo A."/>
            <person name="Kohler A."/>
            <person name="Costa M.D."/>
            <person name="Nagy L.G."/>
            <person name="Floudas D."/>
            <person name="Copeland A."/>
            <person name="Barry K.W."/>
            <person name="Cichocki N."/>
            <person name="Veneault-Fourrey C."/>
            <person name="LaButti K."/>
            <person name="Lindquist E.A."/>
            <person name="Lipzen A."/>
            <person name="Lundell T."/>
            <person name="Morin E."/>
            <person name="Murat C."/>
            <person name="Sun H."/>
            <person name="Tunlid A."/>
            <person name="Henrissat B."/>
            <person name="Grigoriev I.V."/>
            <person name="Hibbett D.S."/>
            <person name="Martin F."/>
            <person name="Nordberg H.P."/>
            <person name="Cantor M.N."/>
            <person name="Hua S.X."/>
        </authorList>
    </citation>
    <scope>NUCLEOTIDE SEQUENCE [LARGE SCALE GENOMIC DNA]</scope>
    <source>
        <strain evidence="1 2">Marx 270</strain>
    </source>
</reference>
<proteinExistence type="predicted"/>
<dbReference type="AlphaFoldDB" id="A0A0C3N6S2"/>
<dbReference type="OrthoDB" id="162969at2759"/>